<feature type="compositionally biased region" description="Polar residues" evidence="1">
    <location>
        <begin position="345"/>
        <end position="381"/>
    </location>
</feature>
<dbReference type="InterPro" id="IPR001202">
    <property type="entry name" value="WW_dom"/>
</dbReference>
<evidence type="ECO:0000256" key="1">
    <source>
        <dbReference type="SAM" id="MobiDB-lite"/>
    </source>
</evidence>
<proteinExistence type="predicted"/>
<evidence type="ECO:0000259" key="2">
    <source>
        <dbReference type="PROSITE" id="PS50020"/>
    </source>
</evidence>
<feature type="region of interest" description="Disordered" evidence="1">
    <location>
        <begin position="50"/>
        <end position="109"/>
    </location>
</feature>
<organism evidence="3 4">
    <name type="scientific">Coccomyxa viridis</name>
    <dbReference type="NCBI Taxonomy" id="1274662"/>
    <lineage>
        <taxon>Eukaryota</taxon>
        <taxon>Viridiplantae</taxon>
        <taxon>Chlorophyta</taxon>
        <taxon>core chlorophytes</taxon>
        <taxon>Trebouxiophyceae</taxon>
        <taxon>Trebouxiophyceae incertae sedis</taxon>
        <taxon>Coccomyxaceae</taxon>
        <taxon>Coccomyxa</taxon>
    </lineage>
</organism>
<dbReference type="EMBL" id="CAXHTA020000015">
    <property type="protein sequence ID" value="CAL5225896.1"/>
    <property type="molecule type" value="Genomic_DNA"/>
</dbReference>
<dbReference type="PROSITE" id="PS01159">
    <property type="entry name" value="WW_DOMAIN_1"/>
    <property type="match status" value="1"/>
</dbReference>
<keyword evidence="4" id="KW-1185">Reference proteome</keyword>
<feature type="compositionally biased region" description="Polar residues" evidence="1">
    <location>
        <begin position="61"/>
        <end position="72"/>
    </location>
</feature>
<dbReference type="Proteomes" id="UP001497392">
    <property type="component" value="Unassembled WGS sequence"/>
</dbReference>
<feature type="region of interest" description="Disordered" evidence="1">
    <location>
        <begin position="283"/>
        <end position="390"/>
    </location>
</feature>
<sequence length="900" mass="97695">MEASALQPHVPTLGVSVEAVKAQLLLLGHTIPDHVIKAFLDNGLPGLQDAAAPNTPVETHAASTPGTDTHAGSETAPGAKHEHSRAVSGPHDFSTSTSARESEPIKTGPVPERLHAVHLSNTSLGSMRKRMTASLEPAIAARMADSAHDHEASAQSAAHMTSGVPEQASASRLPPSQARSWRQLILQPLYPERLPAVCQGQGDASIAPDPAHTTARKQDCTPAGSGLSYSHCSASPRKELSSCDSRAAVKGRPWSADLYKELLGRSGSSNAALQAPVSHDAPVLQGGGARASVAQHAKRTGSAPLRCKTSLRQASVGRIPQAARGKENDKPQVQPQAQYRHVVEQIQTRTSHQQSLPQRGTAKNKTPANGSPPSVQTSSPFTPRLGARGPKRLDRVARFRQMQAIWAGDTFLKSGAAGANQAGKRKKLGFCKAFADVHAANERMHNLFVDWSAANCWTVPYSARRGIRNRAQGRLSVVEASQATPQSLIGYAVRALPRKQFIGRVDKVKSTDEEGLSPPNLVVIHENPERGYGSERHYIPYVPQIVKQIDSSTQELLVKPPKGLLQLGRERAALEYVEPLLKAFVKQQGRDDSNGNAPAAAAAMPSRSELLAAEEHSLVRAIEHAGGFLAVAQVLGLRSKRRPPGYWDSPEVLDEEIGQFVAANWTQLEDKESNSTYFYNQITHCTQFDQPIQPQRIALDDEGSFMLVEDESDRVMPSRRAVMDAGRYDLHHAIRYHGGYVQVGEMLERPSAWPYFQELRDYSALKSAFEAFNEERGHPKERIPALADLVSTGRGDLVRAIATAGGIHAVAKALGLRTQRRHKHSSTSVEGAAELVRAYLKGLPRGSPARKRMPSHTELIKCGRHDVRYAMQVHGNEAIAQALGLPVRRRGRPPLKSHDH</sequence>
<protein>
    <submittedName>
        <fullName evidence="3">G8686 protein</fullName>
    </submittedName>
</protein>
<feature type="region of interest" description="Disordered" evidence="1">
    <location>
        <begin position="205"/>
        <end position="231"/>
    </location>
</feature>
<feature type="region of interest" description="Disordered" evidence="1">
    <location>
        <begin position="143"/>
        <end position="176"/>
    </location>
</feature>
<evidence type="ECO:0000313" key="3">
    <source>
        <dbReference type="EMBL" id="CAL5225896.1"/>
    </source>
</evidence>
<name>A0ABP1G544_9CHLO</name>
<gene>
    <name evidence="3" type="primary">g8686</name>
    <name evidence="3" type="ORF">VP750_LOCUS7802</name>
</gene>
<evidence type="ECO:0000313" key="4">
    <source>
        <dbReference type="Proteomes" id="UP001497392"/>
    </source>
</evidence>
<reference evidence="3 4" key="1">
    <citation type="submission" date="2024-06" db="EMBL/GenBank/DDBJ databases">
        <authorList>
            <person name="Kraege A."/>
            <person name="Thomma B."/>
        </authorList>
    </citation>
    <scope>NUCLEOTIDE SEQUENCE [LARGE SCALE GENOMIC DNA]</scope>
</reference>
<feature type="domain" description="WW" evidence="2">
    <location>
        <begin position="659"/>
        <end position="693"/>
    </location>
</feature>
<comment type="caution">
    <text evidence="3">The sequence shown here is derived from an EMBL/GenBank/DDBJ whole genome shotgun (WGS) entry which is preliminary data.</text>
</comment>
<dbReference type="PROSITE" id="PS50020">
    <property type="entry name" value="WW_DOMAIN_2"/>
    <property type="match status" value="1"/>
</dbReference>
<dbReference type="Gene3D" id="2.30.30.240">
    <property type="entry name" value="PRC-barrel domain"/>
    <property type="match status" value="1"/>
</dbReference>
<accession>A0ABP1G544</accession>